<dbReference type="Gene3D" id="1.20.5.1930">
    <property type="match status" value="1"/>
</dbReference>
<evidence type="ECO:0000313" key="12">
    <source>
        <dbReference type="Proteomes" id="UP000660668"/>
    </source>
</evidence>
<dbReference type="AlphaFoldDB" id="A0A930YKD1"/>
<evidence type="ECO:0000256" key="2">
    <source>
        <dbReference type="ARBA" id="ARBA00012438"/>
    </source>
</evidence>
<feature type="domain" description="Signal transduction histidine kinase subgroup 3 dimerisation and phosphoacceptor" evidence="10">
    <location>
        <begin position="172"/>
        <end position="237"/>
    </location>
</feature>
<dbReference type="InterPro" id="IPR036890">
    <property type="entry name" value="HATPase_C_sf"/>
</dbReference>
<dbReference type="RefSeq" id="WP_194698270.1">
    <property type="nucleotide sequence ID" value="NZ_JADKPO010000039.1"/>
</dbReference>
<keyword evidence="5" id="KW-0547">Nucleotide-binding</keyword>
<evidence type="ECO:0000256" key="8">
    <source>
        <dbReference type="ARBA" id="ARBA00023012"/>
    </source>
</evidence>
<evidence type="ECO:0000313" key="11">
    <source>
        <dbReference type="EMBL" id="MBF4770128.1"/>
    </source>
</evidence>
<evidence type="ECO:0000256" key="1">
    <source>
        <dbReference type="ARBA" id="ARBA00000085"/>
    </source>
</evidence>
<dbReference type="Pfam" id="PF07730">
    <property type="entry name" value="HisKA_3"/>
    <property type="match status" value="1"/>
</dbReference>
<dbReference type="EMBL" id="JADKPO010000039">
    <property type="protein sequence ID" value="MBF4770128.1"/>
    <property type="molecule type" value="Genomic_DNA"/>
</dbReference>
<evidence type="ECO:0000256" key="5">
    <source>
        <dbReference type="ARBA" id="ARBA00022741"/>
    </source>
</evidence>
<dbReference type="GO" id="GO:0046983">
    <property type="term" value="F:protein dimerization activity"/>
    <property type="evidence" value="ECO:0007669"/>
    <property type="project" value="InterPro"/>
</dbReference>
<evidence type="ECO:0000256" key="4">
    <source>
        <dbReference type="ARBA" id="ARBA00022679"/>
    </source>
</evidence>
<keyword evidence="6" id="KW-0418">Kinase</keyword>
<keyword evidence="4" id="KW-0808">Transferase</keyword>
<dbReference type="GO" id="GO:0000155">
    <property type="term" value="F:phosphorelay sensor kinase activity"/>
    <property type="evidence" value="ECO:0007669"/>
    <property type="project" value="InterPro"/>
</dbReference>
<feature type="transmembrane region" description="Helical" evidence="9">
    <location>
        <begin position="7"/>
        <end position="27"/>
    </location>
</feature>
<evidence type="ECO:0000256" key="7">
    <source>
        <dbReference type="ARBA" id="ARBA00022840"/>
    </source>
</evidence>
<evidence type="ECO:0000256" key="9">
    <source>
        <dbReference type="SAM" id="Phobius"/>
    </source>
</evidence>
<keyword evidence="12" id="KW-1185">Reference proteome</keyword>
<evidence type="ECO:0000256" key="6">
    <source>
        <dbReference type="ARBA" id="ARBA00022777"/>
    </source>
</evidence>
<dbReference type="PANTHER" id="PTHR24421:SF10">
    <property type="entry name" value="NITRATE_NITRITE SENSOR PROTEIN NARQ"/>
    <property type="match status" value="1"/>
</dbReference>
<protein>
    <recommendedName>
        <fullName evidence="2">histidine kinase</fullName>
        <ecNumber evidence="2">2.7.13.3</ecNumber>
    </recommendedName>
</protein>
<dbReference type="Proteomes" id="UP000660668">
    <property type="component" value="Unassembled WGS sequence"/>
</dbReference>
<keyword evidence="8" id="KW-0902">Two-component regulatory system</keyword>
<proteinExistence type="predicted"/>
<feature type="transmembrane region" description="Helical" evidence="9">
    <location>
        <begin position="126"/>
        <end position="144"/>
    </location>
</feature>
<keyword evidence="9" id="KW-0472">Membrane</keyword>
<dbReference type="GO" id="GO:0005524">
    <property type="term" value="F:ATP binding"/>
    <property type="evidence" value="ECO:0007669"/>
    <property type="project" value="UniProtKB-KW"/>
</dbReference>
<organism evidence="11 12">
    <name type="scientific">Nocardioides agariphilus</name>
    <dbReference type="NCBI Taxonomy" id="433664"/>
    <lineage>
        <taxon>Bacteria</taxon>
        <taxon>Bacillati</taxon>
        <taxon>Actinomycetota</taxon>
        <taxon>Actinomycetes</taxon>
        <taxon>Propionibacteriales</taxon>
        <taxon>Nocardioidaceae</taxon>
        <taxon>Nocardioides</taxon>
    </lineage>
</organism>
<keyword evidence="9" id="KW-1133">Transmembrane helix</keyword>
<dbReference type="InterPro" id="IPR011712">
    <property type="entry name" value="Sig_transdc_His_kin_sub3_dim/P"/>
</dbReference>
<sequence>MQAVSRLNRLDVLVPAGIAVVGVVELVTLRFEGWGWGVLLELVACALLVGRRVHPLIFATAPEMVLLLMPYFGPQLDEPSTPILVLAVAIYSLGRWLHDNRGLGGIAVILLMVLIVYLGADAREHDLSDVVFVLALVTPPYVLGRLTRRLAIQKELLEERQELVRREAVRQERDRIARDMHDVIAHSISAMVVQTAAAQDLVRTDPDRAEAVLADVADTGRQAIAETGRLLHVLRDDLDELGLEPAPGLADLPGLVAAFRASGLDIDVEVAEDLPSLPAGVDVSAYRIVQEALTNALRYGSDRTARLRVVATSAEVSIEASNPSSGTGGSGAGLGLVGVSERVALLGGRLTHGVRDGRFELHARLPLVTP</sequence>
<dbReference type="EC" id="2.7.13.3" evidence="2"/>
<keyword evidence="7" id="KW-0067">ATP-binding</keyword>
<dbReference type="InterPro" id="IPR050482">
    <property type="entry name" value="Sensor_HK_TwoCompSys"/>
</dbReference>
<dbReference type="Gene3D" id="3.30.565.10">
    <property type="entry name" value="Histidine kinase-like ATPase, C-terminal domain"/>
    <property type="match status" value="1"/>
</dbReference>
<evidence type="ECO:0000259" key="10">
    <source>
        <dbReference type="Pfam" id="PF07730"/>
    </source>
</evidence>
<feature type="transmembrane region" description="Helical" evidence="9">
    <location>
        <begin position="33"/>
        <end position="49"/>
    </location>
</feature>
<dbReference type="GO" id="GO:0016020">
    <property type="term" value="C:membrane"/>
    <property type="evidence" value="ECO:0007669"/>
    <property type="project" value="InterPro"/>
</dbReference>
<dbReference type="SUPFAM" id="SSF55874">
    <property type="entry name" value="ATPase domain of HSP90 chaperone/DNA topoisomerase II/histidine kinase"/>
    <property type="match status" value="1"/>
</dbReference>
<feature type="transmembrane region" description="Helical" evidence="9">
    <location>
        <begin position="103"/>
        <end position="120"/>
    </location>
</feature>
<accession>A0A930YKD1</accession>
<reference evidence="11" key="1">
    <citation type="submission" date="2020-11" db="EMBL/GenBank/DDBJ databases">
        <title>Nocardioides cynanchi sp. nov., isolated from soil of rhizosphere of Cynanchum wilfordii.</title>
        <authorList>
            <person name="Lee J.-S."/>
            <person name="Suh M.K."/>
            <person name="Kim J.-S."/>
        </authorList>
    </citation>
    <scope>NUCLEOTIDE SEQUENCE</scope>
    <source>
        <strain evidence="11">KCTC 19276</strain>
    </source>
</reference>
<gene>
    <name evidence="11" type="ORF">ISU10_20330</name>
</gene>
<comment type="catalytic activity">
    <reaction evidence="1">
        <text>ATP + protein L-histidine = ADP + protein N-phospho-L-histidine.</text>
        <dbReference type="EC" id="2.7.13.3"/>
    </reaction>
</comment>
<comment type="caution">
    <text evidence="11">The sequence shown here is derived from an EMBL/GenBank/DDBJ whole genome shotgun (WGS) entry which is preliminary data.</text>
</comment>
<name>A0A930YKD1_9ACTN</name>
<keyword evidence="9" id="KW-0812">Transmembrane</keyword>
<dbReference type="PANTHER" id="PTHR24421">
    <property type="entry name" value="NITRATE/NITRITE SENSOR PROTEIN NARX-RELATED"/>
    <property type="match status" value="1"/>
</dbReference>
<evidence type="ECO:0000256" key="3">
    <source>
        <dbReference type="ARBA" id="ARBA00022553"/>
    </source>
</evidence>
<keyword evidence="3" id="KW-0597">Phosphoprotein</keyword>